<proteinExistence type="predicted"/>
<comment type="caution">
    <text evidence="1">The sequence shown here is derived from an EMBL/GenBank/DDBJ whole genome shotgun (WGS) entry which is preliminary data.</text>
</comment>
<keyword evidence="2" id="KW-1185">Reference proteome</keyword>
<name>A0ABS5J5D9_9BACT</name>
<dbReference type="SUPFAM" id="SSF109854">
    <property type="entry name" value="DinB/YfiT-like putative metalloenzymes"/>
    <property type="match status" value="1"/>
</dbReference>
<reference evidence="1 2" key="1">
    <citation type="submission" date="2021-04" db="EMBL/GenBank/DDBJ databases">
        <title>Chitinophaga sp. nov., isolated from the rhizosphere soil.</title>
        <authorList>
            <person name="He S."/>
        </authorList>
    </citation>
    <scope>NUCLEOTIDE SEQUENCE [LARGE SCALE GENOMIC DNA]</scope>
    <source>
        <strain evidence="1 2">2R12</strain>
    </source>
</reference>
<evidence type="ECO:0000313" key="2">
    <source>
        <dbReference type="Proteomes" id="UP000676386"/>
    </source>
</evidence>
<sequence length="181" mass="20836">MNNYLQQGLWSQFGAVIDMFRNTLVLCPEETWHTNKKFFYTSYHCLVFLDYYLTIPPINYVAPLSYTIAASADEIDEAALDDIVPDRMYSKGEMLHWLQLAREKCRHLMAGLTEEQLQGPWRPVSVGADELVSGQVLDYSVLEILLFNMRHVQHHTAQLNLLLRQEVNNAAEWVSAAEDSL</sequence>
<accession>A0ABS5J5D9</accession>
<dbReference type="Proteomes" id="UP000676386">
    <property type="component" value="Unassembled WGS sequence"/>
</dbReference>
<dbReference type="Gene3D" id="1.20.120.450">
    <property type="entry name" value="dinb family like domain"/>
    <property type="match status" value="1"/>
</dbReference>
<protein>
    <submittedName>
        <fullName evidence="1">DinB family protein</fullName>
    </submittedName>
</protein>
<evidence type="ECO:0000313" key="1">
    <source>
        <dbReference type="EMBL" id="MBS0030428.1"/>
    </source>
</evidence>
<dbReference type="RefSeq" id="WP_211975567.1">
    <property type="nucleotide sequence ID" value="NZ_CBFHAM010000008.1"/>
</dbReference>
<gene>
    <name evidence="1" type="ORF">KE626_24085</name>
</gene>
<dbReference type="InterPro" id="IPR034660">
    <property type="entry name" value="DinB/YfiT-like"/>
</dbReference>
<dbReference type="EMBL" id="JAGTXB010000014">
    <property type="protein sequence ID" value="MBS0030428.1"/>
    <property type="molecule type" value="Genomic_DNA"/>
</dbReference>
<organism evidence="1 2">
    <name type="scientific">Chitinophaga hostae</name>
    <dbReference type="NCBI Taxonomy" id="2831022"/>
    <lineage>
        <taxon>Bacteria</taxon>
        <taxon>Pseudomonadati</taxon>
        <taxon>Bacteroidota</taxon>
        <taxon>Chitinophagia</taxon>
        <taxon>Chitinophagales</taxon>
        <taxon>Chitinophagaceae</taxon>
        <taxon>Chitinophaga</taxon>
    </lineage>
</organism>